<evidence type="ECO:0000259" key="13">
    <source>
        <dbReference type="Pfam" id="PF23259"/>
    </source>
</evidence>
<dbReference type="InterPro" id="IPR050794">
    <property type="entry name" value="CPA2_transporter"/>
</dbReference>
<reference evidence="14 15" key="1">
    <citation type="submission" date="2024-01" db="EMBL/GenBank/DDBJ databases">
        <title>Genome assemblies of Stephania.</title>
        <authorList>
            <person name="Yang L."/>
        </authorList>
    </citation>
    <scope>NUCLEOTIDE SEQUENCE [LARGE SCALE GENOMIC DNA]</scope>
    <source>
        <strain evidence="14">JXDWG</strain>
        <tissue evidence="14">Leaf</tissue>
    </source>
</reference>
<keyword evidence="15" id="KW-1185">Reference proteome</keyword>
<sequence>MPSLQTPYNATKLLDRNALVCYAPAMLTTTGVWQGNDPLDYTVPTFILHLALAISINRILIFLMKPLRQPRVIADILGGILLGPSVLGRHEYLAAKIFPLRSILVLETMANIGLLYFLFLVGVETDIVAIQRVGKRSIMIALGGMVLPFFVGALGSLLFKGDQIEPISGSFVLFIGITQSVTAFPVLARILAELKLLNSDIGKIAMSSAIVNDVCAWMLLALAVALAKGDAANWASLSVILASIAFVCFCIFVIRPAIFWVDRQTPEGESFNEVHMSLILTGVMVCGFITDSIGTHSIFGAFVYGLIIPNGRLASSIVDKLEDFISGLLLPLFFVTSGLRTNLQTIGGFGHWISIFPVTFVAGAAKVGGTLLISMFYRIPFHEAITIGLLMNAKGLIEMVILNVGKDMKVLSDVAFAIMVMVQVITTAIITPTVTAFQKRGRHLVAYKRRTIQKSKLEAELRMLACVHTPRNVPTMINLFEAIHPSRRSPICIYALHLVELTGRTSAMLVVQTAGQIQSDNITSAFKNFEQHAGGVSIQPLTVISPYPTMHEDICNLAEDKHVAFIILPFHKQLTVDGAMEVTNPAFRIVNQNVLANAPCSVGILVDKGFVGSTKVASGHATTQIIVLFFGGPDDREALSYARRIVEHPGTILTIIRFVPGQYAFHSSIDLGGTNGQSSVTVITENERARQLDEELLNDFKSANLNNGRVVYEEKVVNNGEETLAAIRSIRNIHDLYIVGRGQYMDSPLTAGLNDWSECPELGTIGDILASPDFALPVSVLVVQQYVGESTQVEELITPDSPSRQKDILSILNVHHRSLRQGKLGNSQKKGFDRS</sequence>
<comment type="subcellular location">
    <subcellularLocation>
        <location evidence="1">Membrane</location>
        <topology evidence="1">Multi-pass membrane protein</topology>
    </subcellularLocation>
</comment>
<feature type="domain" description="Cation/H(+) antiporter C-terminal" evidence="13">
    <location>
        <begin position="625"/>
        <end position="788"/>
    </location>
</feature>
<keyword evidence="5" id="KW-0630">Potassium</keyword>
<dbReference type="GO" id="GO:0016020">
    <property type="term" value="C:membrane"/>
    <property type="evidence" value="ECO:0007669"/>
    <property type="project" value="UniProtKB-SubCell"/>
</dbReference>
<organism evidence="14 15">
    <name type="scientific">Stephania cephalantha</name>
    <dbReference type="NCBI Taxonomy" id="152367"/>
    <lineage>
        <taxon>Eukaryota</taxon>
        <taxon>Viridiplantae</taxon>
        <taxon>Streptophyta</taxon>
        <taxon>Embryophyta</taxon>
        <taxon>Tracheophyta</taxon>
        <taxon>Spermatophyta</taxon>
        <taxon>Magnoliopsida</taxon>
        <taxon>Ranunculales</taxon>
        <taxon>Menispermaceae</taxon>
        <taxon>Menispermoideae</taxon>
        <taxon>Cissampelideae</taxon>
        <taxon>Stephania</taxon>
    </lineage>
</organism>
<dbReference type="EMBL" id="JBBNAG010000008">
    <property type="protein sequence ID" value="KAK9111360.1"/>
    <property type="molecule type" value="Genomic_DNA"/>
</dbReference>
<evidence type="ECO:0000256" key="1">
    <source>
        <dbReference type="ARBA" id="ARBA00004141"/>
    </source>
</evidence>
<keyword evidence="6 10" id="KW-1133">Transmembrane helix</keyword>
<dbReference type="Gene3D" id="1.20.1530.20">
    <property type="match status" value="1"/>
</dbReference>
<feature type="transmembrane region" description="Helical" evidence="10">
    <location>
        <begin position="349"/>
        <end position="377"/>
    </location>
</feature>
<evidence type="ECO:0008006" key="16">
    <source>
        <dbReference type="Google" id="ProtNLM"/>
    </source>
</evidence>
<dbReference type="Pfam" id="PF23256">
    <property type="entry name" value="CHX17_2nd"/>
    <property type="match status" value="1"/>
</dbReference>
<keyword evidence="2" id="KW-0813">Transport</keyword>
<evidence type="ECO:0000313" key="15">
    <source>
        <dbReference type="Proteomes" id="UP001419268"/>
    </source>
</evidence>
<dbReference type="InterPro" id="IPR057290">
    <property type="entry name" value="CHX17_C"/>
</dbReference>
<dbReference type="AlphaFoldDB" id="A0AAP0IA14"/>
<dbReference type="GO" id="GO:0006813">
    <property type="term" value="P:potassium ion transport"/>
    <property type="evidence" value="ECO:0007669"/>
    <property type="project" value="UniProtKB-KW"/>
</dbReference>
<evidence type="ECO:0000256" key="3">
    <source>
        <dbReference type="ARBA" id="ARBA00022538"/>
    </source>
</evidence>
<dbReference type="GO" id="GO:0006885">
    <property type="term" value="P:regulation of pH"/>
    <property type="evidence" value="ECO:0007669"/>
    <property type="project" value="TreeGrafter"/>
</dbReference>
<evidence type="ECO:0000256" key="9">
    <source>
        <dbReference type="ARBA" id="ARBA00038341"/>
    </source>
</evidence>
<dbReference type="Proteomes" id="UP001419268">
    <property type="component" value="Unassembled WGS sequence"/>
</dbReference>
<feature type="transmembrane region" description="Helical" evidence="10">
    <location>
        <begin position="138"/>
        <end position="159"/>
    </location>
</feature>
<feature type="transmembrane region" description="Helical" evidence="10">
    <location>
        <begin position="384"/>
        <end position="402"/>
    </location>
</feature>
<evidence type="ECO:0000256" key="7">
    <source>
        <dbReference type="ARBA" id="ARBA00023065"/>
    </source>
</evidence>
<dbReference type="InterPro" id="IPR006153">
    <property type="entry name" value="Cation/H_exchanger_TM"/>
</dbReference>
<name>A0AAP0IA14_9MAGN</name>
<feature type="transmembrane region" description="Helical" evidence="10">
    <location>
        <begin position="324"/>
        <end position="343"/>
    </location>
</feature>
<dbReference type="GO" id="GO:1902600">
    <property type="term" value="P:proton transmembrane transport"/>
    <property type="evidence" value="ECO:0007669"/>
    <property type="project" value="InterPro"/>
</dbReference>
<evidence type="ECO:0000256" key="5">
    <source>
        <dbReference type="ARBA" id="ARBA00022958"/>
    </source>
</evidence>
<evidence type="ECO:0000259" key="12">
    <source>
        <dbReference type="Pfam" id="PF23256"/>
    </source>
</evidence>
<keyword evidence="3" id="KW-0633">Potassium transport</keyword>
<evidence type="ECO:0000256" key="10">
    <source>
        <dbReference type="SAM" id="Phobius"/>
    </source>
</evidence>
<evidence type="ECO:0000313" key="14">
    <source>
        <dbReference type="EMBL" id="KAK9111360.1"/>
    </source>
</evidence>
<keyword evidence="8 10" id="KW-0472">Membrane</keyword>
<dbReference type="GO" id="GO:0015297">
    <property type="term" value="F:antiporter activity"/>
    <property type="evidence" value="ECO:0007669"/>
    <property type="project" value="InterPro"/>
</dbReference>
<evidence type="ECO:0000259" key="11">
    <source>
        <dbReference type="Pfam" id="PF00999"/>
    </source>
</evidence>
<evidence type="ECO:0000256" key="4">
    <source>
        <dbReference type="ARBA" id="ARBA00022692"/>
    </source>
</evidence>
<evidence type="ECO:0000256" key="8">
    <source>
        <dbReference type="ARBA" id="ARBA00023136"/>
    </source>
</evidence>
<evidence type="ECO:0000256" key="2">
    <source>
        <dbReference type="ARBA" id="ARBA00022448"/>
    </source>
</evidence>
<dbReference type="InterPro" id="IPR057291">
    <property type="entry name" value="CHX17_2nd"/>
</dbReference>
<protein>
    <recommendedName>
        <fullName evidence="16">Cation/H+ exchanger domain-containing protein</fullName>
    </recommendedName>
</protein>
<feature type="transmembrane region" description="Helical" evidence="10">
    <location>
        <begin position="414"/>
        <end position="437"/>
    </location>
</feature>
<dbReference type="PANTHER" id="PTHR32468">
    <property type="entry name" value="CATION/H + ANTIPORTER"/>
    <property type="match status" value="1"/>
</dbReference>
<dbReference type="PANTHER" id="PTHR32468:SF26">
    <property type="entry name" value="CATION_H(+) ANTIPORTER 15"/>
    <property type="match status" value="1"/>
</dbReference>
<feature type="transmembrane region" description="Helical" evidence="10">
    <location>
        <begin position="171"/>
        <end position="192"/>
    </location>
</feature>
<comment type="similarity">
    <text evidence="9">Belongs to the monovalent cation:proton antiporter 2 (CPA2) transporter (TC 2.A.37) family. CHX (TC 2.A.37.4) subfamily.</text>
</comment>
<keyword evidence="4 10" id="KW-0812">Transmembrane</keyword>
<evidence type="ECO:0000256" key="6">
    <source>
        <dbReference type="ARBA" id="ARBA00022989"/>
    </source>
</evidence>
<proteinExistence type="inferred from homology"/>
<feature type="domain" description="Cation/H(+) antiporter central" evidence="12">
    <location>
        <begin position="491"/>
        <end position="617"/>
    </location>
</feature>
<dbReference type="InterPro" id="IPR038770">
    <property type="entry name" value="Na+/solute_symporter_sf"/>
</dbReference>
<feature type="transmembrane region" description="Helical" evidence="10">
    <location>
        <begin position="234"/>
        <end position="258"/>
    </location>
</feature>
<accession>A0AAP0IA14</accession>
<dbReference type="GO" id="GO:0012505">
    <property type="term" value="C:endomembrane system"/>
    <property type="evidence" value="ECO:0007669"/>
    <property type="project" value="TreeGrafter"/>
</dbReference>
<feature type="domain" description="Cation/H+ exchanger transmembrane" evidence="11">
    <location>
        <begin position="61"/>
        <end position="435"/>
    </location>
</feature>
<feature type="transmembrane region" description="Helical" evidence="10">
    <location>
        <begin position="46"/>
        <end position="64"/>
    </location>
</feature>
<keyword evidence="7" id="KW-0406">Ion transport</keyword>
<gene>
    <name evidence="14" type="ORF">Scep_018879</name>
</gene>
<dbReference type="Pfam" id="PF23259">
    <property type="entry name" value="CHX17_C"/>
    <property type="match status" value="1"/>
</dbReference>
<dbReference type="Pfam" id="PF00999">
    <property type="entry name" value="Na_H_Exchanger"/>
    <property type="match status" value="1"/>
</dbReference>
<feature type="transmembrane region" description="Helical" evidence="10">
    <location>
        <begin position="204"/>
        <end position="227"/>
    </location>
</feature>
<feature type="transmembrane region" description="Helical" evidence="10">
    <location>
        <begin position="98"/>
        <end position="118"/>
    </location>
</feature>
<feature type="transmembrane region" description="Helical" evidence="10">
    <location>
        <begin position="278"/>
        <end position="304"/>
    </location>
</feature>
<comment type="caution">
    <text evidence="14">The sequence shown here is derived from an EMBL/GenBank/DDBJ whole genome shotgun (WGS) entry which is preliminary data.</text>
</comment>